<sequence length="316" mass="36710">MKTNWELLAKYLHGECSAEEITEVEMWLQQSVKNQALLNSLKQYKAKPKQFPVVNFDEFKEKDWQRILAKVSDKGHRINPWYNTYFKIAASITFLIMSLGLVYYLAVRSEPFMIVETSNATKEVWLPDSTYVVLNKNSKLEVMKPYNLKERKVKLNGEAYFQVRPNKQAPFSIESHSLTTTVLGTTFNIKAYSDSAINVSVEEGRVLVESANDRAVLSKEMSVKYTHRKLIIDSRYNSNQLAWKTGIIRFENESIQYVVEFLSEHYDRKVSISTEKAHDQKITVELKQLTLEEALEVITFTLDLNFRDSPEGFEIY</sequence>
<keyword evidence="1" id="KW-0812">Transmembrane</keyword>
<dbReference type="Pfam" id="PF16344">
    <property type="entry name" value="FecR_C"/>
    <property type="match status" value="1"/>
</dbReference>
<keyword evidence="5" id="KW-1185">Reference proteome</keyword>
<dbReference type="PANTHER" id="PTHR30273:SF2">
    <property type="entry name" value="PROTEIN FECR"/>
    <property type="match status" value="1"/>
</dbReference>
<comment type="caution">
    <text evidence="4">The sequence shown here is derived from an EMBL/GenBank/DDBJ whole genome shotgun (WGS) entry which is preliminary data.</text>
</comment>
<gene>
    <name evidence="4" type="ORF">QWY31_11305</name>
</gene>
<evidence type="ECO:0000259" key="2">
    <source>
        <dbReference type="Pfam" id="PF04773"/>
    </source>
</evidence>
<dbReference type="RefSeq" id="WP_320004627.1">
    <property type="nucleotide sequence ID" value="NZ_JAUHJS010000005.1"/>
</dbReference>
<evidence type="ECO:0000313" key="5">
    <source>
        <dbReference type="Proteomes" id="UP001168552"/>
    </source>
</evidence>
<evidence type="ECO:0000259" key="3">
    <source>
        <dbReference type="Pfam" id="PF16344"/>
    </source>
</evidence>
<dbReference type="EMBL" id="JAUHJS010000005">
    <property type="protein sequence ID" value="MDN4166093.1"/>
    <property type="molecule type" value="Genomic_DNA"/>
</dbReference>
<evidence type="ECO:0000313" key="4">
    <source>
        <dbReference type="EMBL" id="MDN4166093.1"/>
    </source>
</evidence>
<accession>A0ABT8F6I6</accession>
<dbReference type="PANTHER" id="PTHR30273">
    <property type="entry name" value="PERIPLASMIC SIGNAL SENSOR AND SIGMA FACTOR ACTIVATOR FECR-RELATED"/>
    <property type="match status" value="1"/>
</dbReference>
<organism evidence="4 5">
    <name type="scientific">Shiella aurantiaca</name>
    <dbReference type="NCBI Taxonomy" id="3058365"/>
    <lineage>
        <taxon>Bacteria</taxon>
        <taxon>Pseudomonadati</taxon>
        <taxon>Bacteroidota</taxon>
        <taxon>Cytophagia</taxon>
        <taxon>Cytophagales</taxon>
        <taxon>Shiellaceae</taxon>
        <taxon>Shiella</taxon>
    </lineage>
</organism>
<reference evidence="4" key="1">
    <citation type="submission" date="2023-06" db="EMBL/GenBank/DDBJ databases">
        <title>Cytophagales bacterium Strain LB-30, isolated from soil.</title>
        <authorList>
            <person name="Liu B."/>
        </authorList>
    </citation>
    <scope>NUCLEOTIDE SEQUENCE</scope>
    <source>
        <strain evidence="4">LB-30</strain>
    </source>
</reference>
<dbReference type="InterPro" id="IPR032508">
    <property type="entry name" value="FecR_C"/>
</dbReference>
<dbReference type="Proteomes" id="UP001168552">
    <property type="component" value="Unassembled WGS sequence"/>
</dbReference>
<dbReference type="Gene3D" id="2.60.120.1440">
    <property type="match status" value="1"/>
</dbReference>
<dbReference type="InterPro" id="IPR012373">
    <property type="entry name" value="Ferrdict_sens_TM"/>
</dbReference>
<evidence type="ECO:0000256" key="1">
    <source>
        <dbReference type="SAM" id="Phobius"/>
    </source>
</evidence>
<keyword evidence="1" id="KW-0472">Membrane</keyword>
<feature type="domain" description="Protein FecR C-terminal" evidence="3">
    <location>
        <begin position="248"/>
        <end position="308"/>
    </location>
</feature>
<dbReference type="Gene3D" id="3.55.50.30">
    <property type="match status" value="1"/>
</dbReference>
<keyword evidence="1" id="KW-1133">Transmembrane helix</keyword>
<feature type="transmembrane region" description="Helical" evidence="1">
    <location>
        <begin position="84"/>
        <end position="106"/>
    </location>
</feature>
<dbReference type="InterPro" id="IPR006860">
    <property type="entry name" value="FecR"/>
</dbReference>
<dbReference type="Pfam" id="PF04773">
    <property type="entry name" value="FecR"/>
    <property type="match status" value="1"/>
</dbReference>
<name>A0ABT8F6I6_9BACT</name>
<dbReference type="PIRSF" id="PIRSF018266">
    <property type="entry name" value="FecR"/>
    <property type="match status" value="1"/>
</dbReference>
<feature type="domain" description="FecR protein" evidence="2">
    <location>
        <begin position="116"/>
        <end position="206"/>
    </location>
</feature>
<proteinExistence type="predicted"/>
<protein>
    <submittedName>
        <fullName evidence="4">FecR domain-containing protein</fullName>
    </submittedName>
</protein>